<keyword evidence="5" id="KW-1185">Reference proteome</keyword>
<dbReference type="SMART" id="SM00949">
    <property type="entry name" value="PAZ"/>
    <property type="match status" value="1"/>
</dbReference>
<dbReference type="AlphaFoldDB" id="L8WT70"/>
<sequence length="1026" mass="113613">MAHDCLQLARLDASGEFRGGRDTRSDDTWKAGRIQILRWLALRFYTHLLFCSKYFSDNLPIRQTTLPGSFEFHCACLAEALNANGAVGLPEEAQVAMDEEAEAARVDAFRGGDGGRGRGFDHAGPPRGGGAGRGRGGVFEAGPAVIDSRLASHADDDLIKSFKKLAVDDDQLPRRPDYGKVGQSVVLRTNYFPVEYKKAKIFDYDISVEPEGGVKRIMKQLLALMMSSSDFAPYAAFAAHDNANRLVSMKEIPVTGVAQVFSILITYSEEGDNSSDENSKTYRISLRPTNVHDTENMTKYISGADAAFDPQPMLAAFNILLSKYPSQHGVMVGHNKWFFPSLHQSSDIGVGLEAYRGYFSSVRPSFQQLMVNVNVATTVFYKPGPLAKLFFDFGPAGQHQLKVFVHKLRIEMRHTGRVMRKQIKGIRLDSNARTYLFKCDEYNNEKISVEAYYKRKYKITLRNPLLPLVDISGNKERPILVPPEICTILPNQPFRGKLPDEYGAAMIRVACQPPNVNATSIIGEGLSSLGLVGDSSPLEQMGIRVKSQMATVPGRILPAPKVHYNNRASVHVSNGSWNLRDVRFAVGTKLDNWAVLFIQDGGRDDLSVETGGPIAMSFAAICGKVGMAVNTRKAPPMRDVSLPSKKEDASPLTRPRAVDTIRRALLTINPKPKIVLIVLSNQDKAIYNGIKHLCDVYLDVLTVCVQASKFKDNKAQYNSNVAMKFNTKLGGINHSIDPQDKTMAWIRAQPTMMVGSDVTHPSPGSFRGTPSIAAVVASVDNQFGQFPASLRLQQSKKEMITDLTDMMIERLIAYRTKNNTLPRRIIFFRDGVSEGQFYTVRDDELPKVDQAFAKFNQDGKPYKPKLTILIAGKRHHTRFFPTKLEDSDKGNCRPGTVVDRGASAVYDFDFYLQSHAGLQGTARPTHYTVVYDENGFDSDGIQGLTHGMAYLFVRATKAVSVVPPAYYADLACERGRCYLYELLNASEGAASIKSGSSSDEEVLKKAHDLWRRGPTGPIIKDTMFYI</sequence>
<feature type="domain" description="PAZ" evidence="2">
    <location>
        <begin position="389"/>
        <end position="490"/>
    </location>
</feature>
<dbReference type="OMA" id="RVRITHI"/>
<dbReference type="InterPro" id="IPR036085">
    <property type="entry name" value="PAZ_dom_sf"/>
</dbReference>
<organism evidence="4 5">
    <name type="scientific">Thanatephorus cucumeris (strain AG1-IA)</name>
    <name type="common">Rice sheath blight fungus</name>
    <name type="synonym">Rhizoctonia solani</name>
    <dbReference type="NCBI Taxonomy" id="983506"/>
    <lineage>
        <taxon>Eukaryota</taxon>
        <taxon>Fungi</taxon>
        <taxon>Dikarya</taxon>
        <taxon>Basidiomycota</taxon>
        <taxon>Agaricomycotina</taxon>
        <taxon>Agaricomycetes</taxon>
        <taxon>Cantharellales</taxon>
        <taxon>Ceratobasidiaceae</taxon>
        <taxon>Rhizoctonia</taxon>
        <taxon>Rhizoctonia solani AG-1</taxon>
    </lineage>
</organism>
<dbReference type="Pfam" id="PF16486">
    <property type="entry name" value="ArgoN"/>
    <property type="match status" value="1"/>
</dbReference>
<dbReference type="PANTHER" id="PTHR22891">
    <property type="entry name" value="EUKARYOTIC TRANSLATION INITIATION FACTOR 2C"/>
    <property type="match status" value="1"/>
</dbReference>
<dbReference type="GO" id="GO:0003723">
    <property type="term" value="F:RNA binding"/>
    <property type="evidence" value="ECO:0007669"/>
    <property type="project" value="InterPro"/>
</dbReference>
<dbReference type="STRING" id="983506.L8WT70"/>
<evidence type="ECO:0000313" key="4">
    <source>
        <dbReference type="EMBL" id="ELU41296.1"/>
    </source>
</evidence>
<dbReference type="HOGENOM" id="CLU_004544_4_1_1"/>
<evidence type="ECO:0000256" key="1">
    <source>
        <dbReference type="RuleBase" id="RU361178"/>
    </source>
</evidence>
<dbReference type="Gene3D" id="3.30.420.10">
    <property type="entry name" value="Ribonuclease H-like superfamily/Ribonuclease H"/>
    <property type="match status" value="1"/>
</dbReference>
<name>L8WT70_THACA</name>
<reference evidence="4 5" key="1">
    <citation type="journal article" date="2013" name="Nat. Commun.">
        <title>The evolution and pathogenic mechanisms of the rice sheath blight pathogen.</title>
        <authorList>
            <person name="Zheng A."/>
            <person name="Lin R."/>
            <person name="Xu L."/>
            <person name="Qin P."/>
            <person name="Tang C."/>
            <person name="Ai P."/>
            <person name="Zhang D."/>
            <person name="Liu Y."/>
            <person name="Sun Z."/>
            <person name="Feng H."/>
            <person name="Wang Y."/>
            <person name="Chen Y."/>
            <person name="Liang X."/>
            <person name="Fu R."/>
            <person name="Li Q."/>
            <person name="Zhang J."/>
            <person name="Yu X."/>
            <person name="Xie Z."/>
            <person name="Ding L."/>
            <person name="Guan P."/>
            <person name="Tang J."/>
            <person name="Liang Y."/>
            <person name="Wang S."/>
            <person name="Deng Q."/>
            <person name="Li S."/>
            <person name="Zhu J."/>
            <person name="Wang L."/>
            <person name="Liu H."/>
            <person name="Li P."/>
        </authorList>
    </citation>
    <scope>NUCLEOTIDE SEQUENCE [LARGE SCALE GENOMIC DNA]</scope>
    <source>
        <strain evidence="5">AG-1 IA</strain>
    </source>
</reference>
<dbReference type="InterPro" id="IPR045246">
    <property type="entry name" value="Piwi_ago-like"/>
</dbReference>
<dbReference type="OrthoDB" id="10252740at2759"/>
<accession>L8WT70</accession>
<dbReference type="EMBL" id="AFRT01001085">
    <property type="protein sequence ID" value="ELU41296.1"/>
    <property type="molecule type" value="Genomic_DNA"/>
</dbReference>
<feature type="domain" description="Piwi" evidence="3">
    <location>
        <begin position="674"/>
        <end position="971"/>
    </location>
</feature>
<dbReference type="Gene3D" id="3.40.50.2300">
    <property type="match status" value="1"/>
</dbReference>
<evidence type="ECO:0000259" key="2">
    <source>
        <dbReference type="PROSITE" id="PS50821"/>
    </source>
</evidence>
<evidence type="ECO:0000259" key="3">
    <source>
        <dbReference type="PROSITE" id="PS50822"/>
    </source>
</evidence>
<dbReference type="SMART" id="SM00950">
    <property type="entry name" value="Piwi"/>
    <property type="match status" value="1"/>
</dbReference>
<comment type="caution">
    <text evidence="4">The sequence shown here is derived from an EMBL/GenBank/DDBJ whole genome shotgun (WGS) entry which is preliminary data.</text>
</comment>
<dbReference type="Proteomes" id="UP000011668">
    <property type="component" value="Unassembled WGS sequence"/>
</dbReference>
<dbReference type="InterPro" id="IPR003100">
    <property type="entry name" value="PAZ_dom"/>
</dbReference>
<gene>
    <name evidence="4" type="ORF">AG1IA_04679</name>
</gene>
<dbReference type="PROSITE" id="PS50822">
    <property type="entry name" value="PIWI"/>
    <property type="match status" value="1"/>
</dbReference>
<dbReference type="Pfam" id="PF08699">
    <property type="entry name" value="ArgoL1"/>
    <property type="match status" value="1"/>
</dbReference>
<dbReference type="SMART" id="SM01163">
    <property type="entry name" value="DUF1785"/>
    <property type="match status" value="1"/>
</dbReference>
<protein>
    <submittedName>
        <fullName evidence="4">Argonaute-like protein</fullName>
    </submittedName>
</protein>
<dbReference type="Pfam" id="PF02170">
    <property type="entry name" value="PAZ"/>
    <property type="match status" value="1"/>
</dbReference>
<dbReference type="SMR" id="L8WT70"/>
<dbReference type="InterPro" id="IPR032474">
    <property type="entry name" value="Argonaute_N"/>
</dbReference>
<dbReference type="InterPro" id="IPR014811">
    <property type="entry name" value="ArgoL1"/>
</dbReference>
<dbReference type="InterPro" id="IPR036397">
    <property type="entry name" value="RNaseH_sf"/>
</dbReference>
<dbReference type="Pfam" id="PF02171">
    <property type="entry name" value="Piwi"/>
    <property type="match status" value="1"/>
</dbReference>
<proteinExistence type="inferred from homology"/>
<dbReference type="InterPro" id="IPR032472">
    <property type="entry name" value="ArgoL2"/>
</dbReference>
<dbReference type="SUPFAM" id="SSF101690">
    <property type="entry name" value="PAZ domain"/>
    <property type="match status" value="1"/>
</dbReference>
<dbReference type="Gene3D" id="2.170.260.10">
    <property type="entry name" value="paz domain"/>
    <property type="match status" value="1"/>
</dbReference>
<dbReference type="InterPro" id="IPR012337">
    <property type="entry name" value="RNaseH-like_sf"/>
</dbReference>
<dbReference type="CDD" id="cd04657">
    <property type="entry name" value="Piwi_ago-like"/>
    <property type="match status" value="1"/>
</dbReference>
<dbReference type="CDD" id="cd02846">
    <property type="entry name" value="PAZ_argonaute_like"/>
    <property type="match status" value="1"/>
</dbReference>
<comment type="similarity">
    <text evidence="1">Belongs to the argonaute family.</text>
</comment>
<evidence type="ECO:0000313" key="5">
    <source>
        <dbReference type="Proteomes" id="UP000011668"/>
    </source>
</evidence>
<dbReference type="Pfam" id="PF16488">
    <property type="entry name" value="ArgoL2"/>
    <property type="match status" value="1"/>
</dbReference>
<dbReference type="PROSITE" id="PS50821">
    <property type="entry name" value="PAZ"/>
    <property type="match status" value="1"/>
</dbReference>
<dbReference type="InterPro" id="IPR003165">
    <property type="entry name" value="Piwi"/>
</dbReference>
<dbReference type="SUPFAM" id="SSF53098">
    <property type="entry name" value="Ribonuclease H-like"/>
    <property type="match status" value="1"/>
</dbReference>